<gene>
    <name evidence="7" type="ORF">A3C04_01530</name>
</gene>
<proteinExistence type="inferred from homology"/>
<dbReference type="GO" id="GO:0005975">
    <property type="term" value="P:carbohydrate metabolic process"/>
    <property type="evidence" value="ECO:0007669"/>
    <property type="project" value="InterPro"/>
</dbReference>
<dbReference type="EC" id="3.2.1.52" evidence="3"/>
<evidence type="ECO:0000256" key="5">
    <source>
        <dbReference type="ARBA" id="ARBA00023295"/>
    </source>
</evidence>
<comment type="caution">
    <text evidence="7">The sequence shown here is derived from an EMBL/GenBank/DDBJ whole genome shotgun (WGS) entry which is preliminary data.</text>
</comment>
<feature type="domain" description="Glycoside hydrolase family 3 N-terminal" evidence="6">
    <location>
        <begin position="69"/>
        <end position="380"/>
    </location>
</feature>
<evidence type="ECO:0000256" key="2">
    <source>
        <dbReference type="ARBA" id="ARBA00005336"/>
    </source>
</evidence>
<comment type="catalytic activity">
    <reaction evidence="1">
        <text>Hydrolysis of terminal non-reducing N-acetyl-D-hexosamine residues in N-acetyl-beta-D-hexosaminides.</text>
        <dbReference type="EC" id="3.2.1.52"/>
    </reaction>
</comment>
<sequence length="395" mass="43378">MKLILLACIFAIVLGSLSFVFVPPQDGAGNLAQANASFAVKQADSLTVLPQDDERLLPSAVFLDKELSMEEQIGQMMMIGFEGTHVTSELEELFARVKPGGVLLLGRNLVDENQTKQLIEDLQAISLKYIGIPLWVAIDQEGGVVTRLWWTQETTPQRQLDSFEETLKVGRRRAKELKELGINMNLAPVLDSANEDDYLFSRSFQKDPAQSARLAKILIAAHRMEGVEAVLKHFPGYDGISINPETTIIPRQTAMPDTVVFADVLDDTNSNFVMVAHVIYEDVDPLFPFPLSRQGGLILRERLGPNALVIGDDLLSRAFVAHYTLGQIAQNVLNGQVDILLASGHSQSSYISSFYENLVGTAKEDLHVQSRVKEASGKILAAKKEMFGAGGDLGE</sequence>
<evidence type="ECO:0000256" key="1">
    <source>
        <dbReference type="ARBA" id="ARBA00001231"/>
    </source>
</evidence>
<dbReference type="PANTHER" id="PTHR30480:SF13">
    <property type="entry name" value="BETA-HEXOSAMINIDASE"/>
    <property type="match status" value="1"/>
</dbReference>
<evidence type="ECO:0000313" key="8">
    <source>
        <dbReference type="Proteomes" id="UP000178092"/>
    </source>
</evidence>
<dbReference type="InterPro" id="IPR050226">
    <property type="entry name" value="NagZ_Beta-hexosaminidase"/>
</dbReference>
<organism evidence="7 8">
    <name type="scientific">Candidatus Wildermuthbacteria bacterium RIFCSPHIGHO2_02_FULL_45_25</name>
    <dbReference type="NCBI Taxonomy" id="1802450"/>
    <lineage>
        <taxon>Bacteria</taxon>
        <taxon>Candidatus Wildermuthiibacteriota</taxon>
    </lineage>
</organism>
<evidence type="ECO:0000313" key="7">
    <source>
        <dbReference type="EMBL" id="OHA65633.1"/>
    </source>
</evidence>
<comment type="similarity">
    <text evidence="2">Belongs to the glycosyl hydrolase 3 family.</text>
</comment>
<dbReference type="GO" id="GO:0004563">
    <property type="term" value="F:beta-N-acetylhexosaminidase activity"/>
    <property type="evidence" value="ECO:0007669"/>
    <property type="project" value="UniProtKB-EC"/>
</dbReference>
<dbReference type="EMBL" id="MHTV01000043">
    <property type="protein sequence ID" value="OHA65633.1"/>
    <property type="molecule type" value="Genomic_DNA"/>
</dbReference>
<evidence type="ECO:0000259" key="6">
    <source>
        <dbReference type="Pfam" id="PF00933"/>
    </source>
</evidence>
<dbReference type="GO" id="GO:0009254">
    <property type="term" value="P:peptidoglycan turnover"/>
    <property type="evidence" value="ECO:0007669"/>
    <property type="project" value="TreeGrafter"/>
</dbReference>
<reference evidence="7 8" key="1">
    <citation type="journal article" date="2016" name="Nat. Commun.">
        <title>Thousands of microbial genomes shed light on interconnected biogeochemical processes in an aquifer system.</title>
        <authorList>
            <person name="Anantharaman K."/>
            <person name="Brown C.T."/>
            <person name="Hug L.A."/>
            <person name="Sharon I."/>
            <person name="Castelle C.J."/>
            <person name="Probst A.J."/>
            <person name="Thomas B.C."/>
            <person name="Singh A."/>
            <person name="Wilkins M.J."/>
            <person name="Karaoz U."/>
            <person name="Brodie E.L."/>
            <person name="Williams K.H."/>
            <person name="Hubbard S.S."/>
            <person name="Banfield J.F."/>
        </authorList>
    </citation>
    <scope>NUCLEOTIDE SEQUENCE [LARGE SCALE GENOMIC DNA]</scope>
</reference>
<keyword evidence="5" id="KW-0326">Glycosidase</keyword>
<dbReference type="InterPro" id="IPR001764">
    <property type="entry name" value="Glyco_hydro_3_N"/>
</dbReference>
<protein>
    <recommendedName>
        <fullName evidence="3">beta-N-acetylhexosaminidase</fullName>
        <ecNumber evidence="3">3.2.1.52</ecNumber>
    </recommendedName>
</protein>
<accession>A0A1G2QYN2</accession>
<evidence type="ECO:0000256" key="4">
    <source>
        <dbReference type="ARBA" id="ARBA00022801"/>
    </source>
</evidence>
<name>A0A1G2QYN2_9BACT</name>
<dbReference type="InterPro" id="IPR036962">
    <property type="entry name" value="Glyco_hydro_3_N_sf"/>
</dbReference>
<evidence type="ECO:0000256" key="3">
    <source>
        <dbReference type="ARBA" id="ARBA00012663"/>
    </source>
</evidence>
<keyword evidence="4" id="KW-0378">Hydrolase</keyword>
<dbReference type="SUPFAM" id="SSF51445">
    <property type="entry name" value="(Trans)glycosidases"/>
    <property type="match status" value="1"/>
</dbReference>
<dbReference type="PANTHER" id="PTHR30480">
    <property type="entry name" value="BETA-HEXOSAMINIDASE-RELATED"/>
    <property type="match status" value="1"/>
</dbReference>
<dbReference type="Proteomes" id="UP000178092">
    <property type="component" value="Unassembled WGS sequence"/>
</dbReference>
<dbReference type="InterPro" id="IPR017853">
    <property type="entry name" value="GH"/>
</dbReference>
<dbReference type="Gene3D" id="3.20.20.300">
    <property type="entry name" value="Glycoside hydrolase, family 3, N-terminal domain"/>
    <property type="match status" value="1"/>
</dbReference>
<dbReference type="AlphaFoldDB" id="A0A1G2QYN2"/>
<dbReference type="Pfam" id="PF00933">
    <property type="entry name" value="Glyco_hydro_3"/>
    <property type="match status" value="1"/>
</dbReference>